<evidence type="ECO:0000259" key="1">
    <source>
        <dbReference type="Pfam" id="PF01965"/>
    </source>
</evidence>
<dbReference type="Pfam" id="PF01965">
    <property type="entry name" value="DJ-1_PfpI"/>
    <property type="match status" value="1"/>
</dbReference>
<accession>A0A1S8ABI8</accession>
<reference evidence="2" key="1">
    <citation type="submission" date="2016-03" db="EMBL/GenBank/DDBJ databases">
        <title>Draft genome sequence of Rosellinia necatrix.</title>
        <authorList>
            <person name="Kanematsu S."/>
        </authorList>
    </citation>
    <scope>NUCLEOTIDE SEQUENCE [LARGE SCALE GENOMIC DNA]</scope>
    <source>
        <strain evidence="2">W97</strain>
    </source>
</reference>
<dbReference type="AlphaFoldDB" id="A0A1S8ABI8"/>
<proteinExistence type="predicted"/>
<dbReference type="Gene3D" id="3.40.50.880">
    <property type="match status" value="1"/>
</dbReference>
<dbReference type="InterPro" id="IPR002818">
    <property type="entry name" value="DJ-1/PfpI"/>
</dbReference>
<feature type="domain" description="DJ-1/PfpI" evidence="1">
    <location>
        <begin position="56"/>
        <end position="188"/>
    </location>
</feature>
<keyword evidence="3" id="KW-1185">Reference proteome</keyword>
<dbReference type="InterPro" id="IPR029062">
    <property type="entry name" value="Class_I_gatase-like"/>
</dbReference>
<organism evidence="2">
    <name type="scientific">Rosellinia necatrix</name>
    <name type="common">White root-rot fungus</name>
    <dbReference type="NCBI Taxonomy" id="77044"/>
    <lineage>
        <taxon>Eukaryota</taxon>
        <taxon>Fungi</taxon>
        <taxon>Dikarya</taxon>
        <taxon>Ascomycota</taxon>
        <taxon>Pezizomycotina</taxon>
        <taxon>Sordariomycetes</taxon>
        <taxon>Xylariomycetidae</taxon>
        <taxon>Xylariales</taxon>
        <taxon>Xylariaceae</taxon>
        <taxon>Rosellinia</taxon>
    </lineage>
</organism>
<protein>
    <submittedName>
        <fullName evidence="2">Putative dj-1 family protein</fullName>
    </submittedName>
</protein>
<evidence type="ECO:0000313" key="3">
    <source>
        <dbReference type="Proteomes" id="UP000054516"/>
    </source>
</evidence>
<sequence length="240" mass="26337">MAPLTFGALVYNYQAIDVLGPTDLLNSASQGLLAALKVYAPVDESTISRAPHAVFHHIGLNKEPVELLSSHVTIVPTTTVDECPELDCLILGGPSPADFELDPKYAEFIRRHVAAGKLLFTNCTGAYVAALAGVLDGKKATINNVEFEWVKKRFPQVKWTTEKKWIVDGNIWTGSGAIAGMDMMAHWINENFGFDVLTAGAMGLDFEPRDAEGLSTVLPKRYDADGKQISTHVFKYYNEY</sequence>
<evidence type="ECO:0000313" key="2">
    <source>
        <dbReference type="EMBL" id="GAW27282.1"/>
    </source>
</evidence>
<gene>
    <name evidence="2" type="ORF">SAMD00023353_10000140</name>
</gene>
<dbReference type="SUPFAM" id="SSF52317">
    <property type="entry name" value="Class I glutamine amidotransferase-like"/>
    <property type="match status" value="1"/>
</dbReference>
<name>A0A1S8ABI8_ROSNE</name>
<dbReference type="Proteomes" id="UP000054516">
    <property type="component" value="Unassembled WGS sequence"/>
</dbReference>
<dbReference type="PANTHER" id="PTHR43130:SF7">
    <property type="entry name" value="DJ-1_PFPI DOMAIN-CONTAINING PROTEIN"/>
    <property type="match status" value="1"/>
</dbReference>
<dbReference type="OMA" id="HHIGITR"/>
<dbReference type="STRING" id="77044.A0A1S8ABI8"/>
<dbReference type="EMBL" id="DF977545">
    <property type="protein sequence ID" value="GAW27282.1"/>
    <property type="molecule type" value="Genomic_DNA"/>
</dbReference>
<dbReference type="CDD" id="cd03139">
    <property type="entry name" value="GATase1_PfpI_2"/>
    <property type="match status" value="1"/>
</dbReference>
<dbReference type="InterPro" id="IPR052158">
    <property type="entry name" value="INH-QAR"/>
</dbReference>
<dbReference type="PANTHER" id="PTHR43130">
    <property type="entry name" value="ARAC-FAMILY TRANSCRIPTIONAL REGULATOR"/>
    <property type="match status" value="1"/>
</dbReference>
<dbReference type="OrthoDB" id="543156at2759"/>